<gene>
    <name evidence="1" type="ORF">TPAB3V08_LOCUS5946</name>
</gene>
<evidence type="ECO:0008006" key="3">
    <source>
        <dbReference type="Google" id="ProtNLM"/>
    </source>
</evidence>
<proteinExistence type="predicted"/>
<dbReference type="EMBL" id="CAJPIN010008433">
    <property type="protein sequence ID" value="CAG2058980.1"/>
    <property type="molecule type" value="Genomic_DNA"/>
</dbReference>
<name>A0ABN7NWF2_TIMPD</name>
<protein>
    <recommendedName>
        <fullName evidence="3">DUF4219 domain-containing protein</fullName>
    </recommendedName>
</protein>
<feature type="non-terminal residue" evidence="1">
    <location>
        <position position="113"/>
    </location>
</feature>
<sequence>MEANNQSVTKLIGEDNWEIWKSQIKTFWNLFLAPLIDSPNEAWSVLRDKRTTKHPVSSLDVFSIKCCSQYHSSSLTTYDRPCGVVVIAPAYESRGPGLSSRLVILPLRGMIPT</sequence>
<reference evidence="1" key="1">
    <citation type="submission" date="2021-03" db="EMBL/GenBank/DDBJ databases">
        <authorList>
            <person name="Tran Van P."/>
        </authorList>
    </citation>
    <scope>NUCLEOTIDE SEQUENCE</scope>
</reference>
<accession>A0ABN7NWF2</accession>
<keyword evidence="2" id="KW-1185">Reference proteome</keyword>
<organism evidence="1 2">
    <name type="scientific">Timema podura</name>
    <name type="common">Walking stick</name>
    <dbReference type="NCBI Taxonomy" id="61482"/>
    <lineage>
        <taxon>Eukaryota</taxon>
        <taxon>Metazoa</taxon>
        <taxon>Ecdysozoa</taxon>
        <taxon>Arthropoda</taxon>
        <taxon>Hexapoda</taxon>
        <taxon>Insecta</taxon>
        <taxon>Pterygota</taxon>
        <taxon>Neoptera</taxon>
        <taxon>Polyneoptera</taxon>
        <taxon>Phasmatodea</taxon>
        <taxon>Timematodea</taxon>
        <taxon>Timematoidea</taxon>
        <taxon>Timematidae</taxon>
        <taxon>Timema</taxon>
    </lineage>
</organism>
<evidence type="ECO:0000313" key="2">
    <source>
        <dbReference type="Proteomes" id="UP001153148"/>
    </source>
</evidence>
<dbReference type="Proteomes" id="UP001153148">
    <property type="component" value="Unassembled WGS sequence"/>
</dbReference>
<evidence type="ECO:0000313" key="1">
    <source>
        <dbReference type="EMBL" id="CAG2058980.1"/>
    </source>
</evidence>
<comment type="caution">
    <text evidence="1">The sequence shown here is derived from an EMBL/GenBank/DDBJ whole genome shotgun (WGS) entry which is preliminary data.</text>
</comment>